<evidence type="ECO:0000313" key="2">
    <source>
        <dbReference type="EMBL" id="KAK5631708.1"/>
    </source>
</evidence>
<evidence type="ECO:0000313" key="3">
    <source>
        <dbReference type="Proteomes" id="UP001305414"/>
    </source>
</evidence>
<sequence>MGESFFACAERETLEETGLRVKGVKVVAVTNDVFDATSKHYITMFIQCTMEDAEAQPKVSCIST</sequence>
<dbReference type="InterPro" id="IPR000086">
    <property type="entry name" value="NUDIX_hydrolase_dom"/>
</dbReference>
<dbReference type="EMBL" id="JAWHQM010000020">
    <property type="protein sequence ID" value="KAK5631708.1"/>
    <property type="molecule type" value="Genomic_DNA"/>
</dbReference>
<keyword evidence="3" id="KW-1185">Reference proteome</keyword>
<protein>
    <recommendedName>
        <fullName evidence="1">Nudix hydrolase domain-containing protein</fullName>
    </recommendedName>
</protein>
<gene>
    <name evidence="2" type="ORF">RRF57_007422</name>
</gene>
<accession>A0AAN7UL38</accession>
<dbReference type="InterPro" id="IPR015797">
    <property type="entry name" value="NUDIX_hydrolase-like_dom_sf"/>
</dbReference>
<dbReference type="AlphaFoldDB" id="A0AAN7UL38"/>
<dbReference type="PANTHER" id="PTHR16099:SF5">
    <property type="entry name" value="NUCLEOTIDE TRIPHOSPHATE DIPHOSPHATASE NUDT15"/>
    <property type="match status" value="1"/>
</dbReference>
<reference evidence="2 3" key="1">
    <citation type="submission" date="2023-10" db="EMBL/GenBank/DDBJ databases">
        <title>Draft genome sequence of Xylaria bambusicola isolate GMP-LS, the root and basal stem rot pathogen of sugarcane in Indonesia.</title>
        <authorList>
            <person name="Selvaraj P."/>
            <person name="Muralishankar V."/>
            <person name="Muruganantham S."/>
            <person name="Sp S."/>
            <person name="Haryani S."/>
            <person name="Lau K.J.X."/>
            <person name="Naqvi N.I."/>
        </authorList>
    </citation>
    <scope>NUCLEOTIDE SEQUENCE [LARGE SCALE GENOMIC DNA]</scope>
    <source>
        <strain evidence="2">GMP-LS</strain>
    </source>
</reference>
<comment type="caution">
    <text evidence="2">The sequence shown here is derived from an EMBL/GenBank/DDBJ whole genome shotgun (WGS) entry which is preliminary data.</text>
</comment>
<dbReference type="GO" id="GO:0006203">
    <property type="term" value="P:dGTP catabolic process"/>
    <property type="evidence" value="ECO:0007669"/>
    <property type="project" value="TreeGrafter"/>
</dbReference>
<dbReference type="PANTHER" id="PTHR16099">
    <property type="entry name" value="8-OXO-DGTP DIPHOSPHATES NUDT15"/>
    <property type="match status" value="1"/>
</dbReference>
<dbReference type="Proteomes" id="UP001305414">
    <property type="component" value="Unassembled WGS sequence"/>
</dbReference>
<proteinExistence type="predicted"/>
<dbReference type="GO" id="GO:0035539">
    <property type="term" value="F:8-oxo-7,8-dihydrodeoxyguanosine triphosphate pyrophosphatase activity"/>
    <property type="evidence" value="ECO:0007669"/>
    <property type="project" value="TreeGrafter"/>
</dbReference>
<dbReference type="SUPFAM" id="SSF55811">
    <property type="entry name" value="Nudix"/>
    <property type="match status" value="1"/>
</dbReference>
<name>A0AAN7UL38_9PEZI</name>
<evidence type="ECO:0000259" key="1">
    <source>
        <dbReference type="Pfam" id="PF00293"/>
    </source>
</evidence>
<dbReference type="Gene3D" id="3.90.79.10">
    <property type="entry name" value="Nucleoside Triphosphate Pyrophosphohydrolase"/>
    <property type="match status" value="1"/>
</dbReference>
<organism evidence="2 3">
    <name type="scientific">Xylaria bambusicola</name>
    <dbReference type="NCBI Taxonomy" id="326684"/>
    <lineage>
        <taxon>Eukaryota</taxon>
        <taxon>Fungi</taxon>
        <taxon>Dikarya</taxon>
        <taxon>Ascomycota</taxon>
        <taxon>Pezizomycotina</taxon>
        <taxon>Sordariomycetes</taxon>
        <taxon>Xylariomycetidae</taxon>
        <taxon>Xylariales</taxon>
        <taxon>Xylariaceae</taxon>
        <taxon>Xylaria</taxon>
    </lineage>
</organism>
<dbReference type="GO" id="GO:0005829">
    <property type="term" value="C:cytosol"/>
    <property type="evidence" value="ECO:0007669"/>
    <property type="project" value="TreeGrafter"/>
</dbReference>
<feature type="domain" description="Nudix hydrolase" evidence="1">
    <location>
        <begin position="2"/>
        <end position="52"/>
    </location>
</feature>
<dbReference type="Pfam" id="PF00293">
    <property type="entry name" value="NUDIX"/>
    <property type="match status" value="1"/>
</dbReference>